<evidence type="ECO:0000313" key="1">
    <source>
        <dbReference type="EMBL" id="SDD27927.1"/>
    </source>
</evidence>
<dbReference type="EMBL" id="FMZO01000007">
    <property type="protein sequence ID" value="SDD27927.1"/>
    <property type="molecule type" value="Genomic_DNA"/>
</dbReference>
<sequence length="45" mass="5109">MLIFYYLDDLAEACCFSVFINLRNVYKNSIPLSVNGIVEMLFTGA</sequence>
<proteinExistence type="predicted"/>
<evidence type="ECO:0000313" key="2">
    <source>
        <dbReference type="Proteomes" id="UP000198757"/>
    </source>
</evidence>
<dbReference type="AlphaFoldDB" id="A0A1G6THM4"/>
<accession>A0A1G6THM4</accession>
<reference evidence="2" key="1">
    <citation type="submission" date="2016-10" db="EMBL/GenBank/DDBJ databases">
        <authorList>
            <person name="Varghese N."/>
            <person name="Submissions S."/>
        </authorList>
    </citation>
    <scope>NUCLEOTIDE SEQUENCE [LARGE SCALE GENOMIC DNA]</scope>
    <source>
        <strain evidence="2">DSM 25811 / CCM 8410 / LMG 26954 / E90</strain>
    </source>
</reference>
<name>A0A1G6THM4_NIADE</name>
<gene>
    <name evidence="1" type="ORF">SAMN04487894_107201</name>
</gene>
<dbReference type="Proteomes" id="UP000198757">
    <property type="component" value="Unassembled WGS sequence"/>
</dbReference>
<organism evidence="1 2">
    <name type="scientific">Niabella drilacis (strain DSM 25811 / CCM 8410 / CCUG 62505 / LMG 26954 / E90)</name>
    <dbReference type="NCBI Taxonomy" id="1285928"/>
    <lineage>
        <taxon>Bacteria</taxon>
        <taxon>Pseudomonadati</taxon>
        <taxon>Bacteroidota</taxon>
        <taxon>Chitinophagia</taxon>
        <taxon>Chitinophagales</taxon>
        <taxon>Chitinophagaceae</taxon>
        <taxon>Niabella</taxon>
    </lineage>
</organism>
<protein>
    <submittedName>
        <fullName evidence="1">Uncharacterized protein</fullName>
    </submittedName>
</protein>
<dbReference type="STRING" id="1285928.SAMN04487894_107201"/>
<keyword evidence="2" id="KW-1185">Reference proteome</keyword>